<keyword evidence="4" id="KW-1185">Reference proteome</keyword>
<dbReference type="RefSeq" id="WP_394826043.1">
    <property type="nucleotide sequence ID" value="NZ_CP089984.1"/>
</dbReference>
<dbReference type="Proteomes" id="UP001370348">
    <property type="component" value="Chromosome"/>
</dbReference>
<name>A0ABZ2LZP1_9BACT</name>
<evidence type="ECO:0000313" key="3">
    <source>
        <dbReference type="EMBL" id="WXB16418.1"/>
    </source>
</evidence>
<feature type="chain" id="PRO_5046252834" description="Lipoprotein" evidence="2">
    <location>
        <begin position="25"/>
        <end position="177"/>
    </location>
</feature>
<evidence type="ECO:0000256" key="2">
    <source>
        <dbReference type="SAM" id="SignalP"/>
    </source>
</evidence>
<accession>A0ABZ2LZP1</accession>
<protein>
    <recommendedName>
        <fullName evidence="5">Lipoprotein</fullName>
    </recommendedName>
</protein>
<dbReference type="PROSITE" id="PS51257">
    <property type="entry name" value="PROKAR_LIPOPROTEIN"/>
    <property type="match status" value="1"/>
</dbReference>
<dbReference type="EMBL" id="CP089984">
    <property type="protein sequence ID" value="WXB16418.1"/>
    <property type="molecule type" value="Genomic_DNA"/>
</dbReference>
<organism evidence="3 4">
    <name type="scientific">Pendulispora albinea</name>
    <dbReference type="NCBI Taxonomy" id="2741071"/>
    <lineage>
        <taxon>Bacteria</taxon>
        <taxon>Pseudomonadati</taxon>
        <taxon>Myxococcota</taxon>
        <taxon>Myxococcia</taxon>
        <taxon>Myxococcales</taxon>
        <taxon>Sorangiineae</taxon>
        <taxon>Pendulisporaceae</taxon>
        <taxon>Pendulispora</taxon>
    </lineage>
</organism>
<evidence type="ECO:0008006" key="5">
    <source>
        <dbReference type="Google" id="ProtNLM"/>
    </source>
</evidence>
<feature type="compositionally biased region" description="Polar residues" evidence="1">
    <location>
        <begin position="91"/>
        <end position="101"/>
    </location>
</feature>
<gene>
    <name evidence="3" type="ORF">LZC94_03870</name>
</gene>
<feature type="region of interest" description="Disordered" evidence="1">
    <location>
        <begin position="77"/>
        <end position="119"/>
    </location>
</feature>
<proteinExistence type="predicted"/>
<evidence type="ECO:0000256" key="1">
    <source>
        <dbReference type="SAM" id="MobiDB-lite"/>
    </source>
</evidence>
<feature type="signal peptide" evidence="2">
    <location>
        <begin position="1"/>
        <end position="24"/>
    </location>
</feature>
<keyword evidence="2" id="KW-0732">Signal</keyword>
<feature type="compositionally biased region" description="Pro residues" evidence="1">
    <location>
        <begin position="77"/>
        <end position="87"/>
    </location>
</feature>
<evidence type="ECO:0000313" key="4">
    <source>
        <dbReference type="Proteomes" id="UP001370348"/>
    </source>
</evidence>
<sequence length="177" mass="18872">MNPFSRLGFVAPFALLAGSFVTGCAEEAYVQPVQPTVHGRASLMAIPPREPAPMSEPGAPVDVAALAAPLAAAPAPVAPAAPAPAAPAPSTDASPRPTSQVGPLPALPSQAPRYLPPPQPAPRVVYRTVPSYVYYNDYPPPYYYYRPRSSFYTGFAIGTGVGIGFGFHRHHHHHWHW</sequence>
<reference evidence="3 4" key="1">
    <citation type="submission" date="2021-12" db="EMBL/GenBank/DDBJ databases">
        <title>Discovery of the Pendulisporaceae a myxobacterial family with distinct sporulation behavior and unique specialized metabolism.</title>
        <authorList>
            <person name="Garcia R."/>
            <person name="Popoff A."/>
            <person name="Bader C.D."/>
            <person name="Loehr J."/>
            <person name="Walesch S."/>
            <person name="Walt C."/>
            <person name="Boldt J."/>
            <person name="Bunk B."/>
            <person name="Haeckl F.J.F.P.J."/>
            <person name="Gunesch A.P."/>
            <person name="Birkelbach J."/>
            <person name="Nuebel U."/>
            <person name="Pietschmann T."/>
            <person name="Bach T."/>
            <person name="Mueller R."/>
        </authorList>
    </citation>
    <scope>NUCLEOTIDE SEQUENCE [LARGE SCALE GENOMIC DNA]</scope>
    <source>
        <strain evidence="3 4">MSr11954</strain>
    </source>
</reference>